<accession>A0A371F5W9</accession>
<evidence type="ECO:0000313" key="2">
    <source>
        <dbReference type="EMBL" id="RDX73716.1"/>
    </source>
</evidence>
<organism evidence="2 3">
    <name type="scientific">Mucuna pruriens</name>
    <name type="common">Velvet bean</name>
    <name type="synonym">Dolichos pruriens</name>
    <dbReference type="NCBI Taxonomy" id="157652"/>
    <lineage>
        <taxon>Eukaryota</taxon>
        <taxon>Viridiplantae</taxon>
        <taxon>Streptophyta</taxon>
        <taxon>Embryophyta</taxon>
        <taxon>Tracheophyta</taxon>
        <taxon>Spermatophyta</taxon>
        <taxon>Magnoliopsida</taxon>
        <taxon>eudicotyledons</taxon>
        <taxon>Gunneridae</taxon>
        <taxon>Pentapetalae</taxon>
        <taxon>rosids</taxon>
        <taxon>fabids</taxon>
        <taxon>Fabales</taxon>
        <taxon>Fabaceae</taxon>
        <taxon>Papilionoideae</taxon>
        <taxon>50 kb inversion clade</taxon>
        <taxon>NPAAA clade</taxon>
        <taxon>indigoferoid/millettioid clade</taxon>
        <taxon>Phaseoleae</taxon>
        <taxon>Mucuna</taxon>
    </lineage>
</organism>
<keyword evidence="3" id="KW-1185">Reference proteome</keyword>
<evidence type="ECO:0000313" key="3">
    <source>
        <dbReference type="Proteomes" id="UP000257109"/>
    </source>
</evidence>
<name>A0A371F5W9_MUCPR</name>
<dbReference type="InterPro" id="IPR013103">
    <property type="entry name" value="RVT_2"/>
</dbReference>
<comment type="caution">
    <text evidence="2">The sequence shown here is derived from an EMBL/GenBank/DDBJ whole genome shotgun (WGS) entry which is preliminary data.</text>
</comment>
<feature type="non-terminal residue" evidence="2">
    <location>
        <position position="1"/>
    </location>
</feature>
<reference evidence="2" key="1">
    <citation type="submission" date="2018-05" db="EMBL/GenBank/DDBJ databases">
        <title>Draft genome of Mucuna pruriens seed.</title>
        <authorList>
            <person name="Nnadi N.E."/>
            <person name="Vos R."/>
            <person name="Hasami M.H."/>
            <person name="Devisetty U.K."/>
            <person name="Aguiy J.C."/>
        </authorList>
    </citation>
    <scope>NUCLEOTIDE SEQUENCE [LARGE SCALE GENOMIC DNA]</scope>
    <source>
        <strain evidence="2">JCA_2017</strain>
    </source>
</reference>
<dbReference type="AlphaFoldDB" id="A0A371F5W9"/>
<dbReference type="EMBL" id="QJKJ01010431">
    <property type="protein sequence ID" value="RDX73716.1"/>
    <property type="molecule type" value="Genomic_DNA"/>
</dbReference>
<dbReference type="STRING" id="157652.A0A371F5W9"/>
<sequence>MPIALRKGKRSCVNQEALKDENWVQPMKEEMKELKKNSTREIVDRPKNKRVVDCRWIYTVNCKSDGTFERYKARLVAKWYTQTYGIDYEETFPL</sequence>
<protein>
    <submittedName>
        <fullName evidence="2">Mitochondrial protein</fullName>
    </submittedName>
</protein>
<evidence type="ECO:0000259" key="1">
    <source>
        <dbReference type="Pfam" id="PF07727"/>
    </source>
</evidence>
<feature type="domain" description="Reverse transcriptase Ty1/copia-type" evidence="1">
    <location>
        <begin position="38"/>
        <end position="92"/>
    </location>
</feature>
<dbReference type="OrthoDB" id="1000646at2759"/>
<gene>
    <name evidence="2" type="ORF">CR513_46639</name>
</gene>
<proteinExistence type="predicted"/>
<dbReference type="Proteomes" id="UP000257109">
    <property type="component" value="Unassembled WGS sequence"/>
</dbReference>
<dbReference type="Pfam" id="PF07727">
    <property type="entry name" value="RVT_2"/>
    <property type="match status" value="1"/>
</dbReference>